<name>A0A841LB75_9SPHN</name>
<gene>
    <name evidence="2" type="ORF">FHS79_002408</name>
</gene>
<keyword evidence="1" id="KW-0812">Transmembrane</keyword>
<dbReference type="RefSeq" id="WP_184200156.1">
    <property type="nucleotide sequence ID" value="NZ_BMOX01000176.1"/>
</dbReference>
<dbReference type="EMBL" id="JACIIV010000016">
    <property type="protein sequence ID" value="MBB6228223.1"/>
    <property type="molecule type" value="Genomic_DNA"/>
</dbReference>
<accession>A0A841LB75</accession>
<organism evidence="2 3">
    <name type="scientific">Polymorphobacter multimanifer</name>
    <dbReference type="NCBI Taxonomy" id="1070431"/>
    <lineage>
        <taxon>Bacteria</taxon>
        <taxon>Pseudomonadati</taxon>
        <taxon>Pseudomonadota</taxon>
        <taxon>Alphaproteobacteria</taxon>
        <taxon>Sphingomonadales</taxon>
        <taxon>Sphingosinicellaceae</taxon>
        <taxon>Polymorphobacter</taxon>
    </lineage>
</organism>
<proteinExistence type="predicted"/>
<feature type="transmembrane region" description="Helical" evidence="1">
    <location>
        <begin position="31"/>
        <end position="52"/>
    </location>
</feature>
<feature type="transmembrane region" description="Helical" evidence="1">
    <location>
        <begin position="157"/>
        <end position="179"/>
    </location>
</feature>
<dbReference type="Proteomes" id="UP000538147">
    <property type="component" value="Unassembled WGS sequence"/>
</dbReference>
<sequence length="184" mass="19594">MILALVLALWLFAVIIAAASGWLAALHPPLIAAMVAATIMLPMLAYAALPGFRRTIAAIGHRRIIIFHIWRIPAALLFFWFGMAGELPPLFWVLAGSGDLVAGAYALRLARQPTLSAAEIHGFHRFGLADFVVAVGTGLSFTLLGDLRMAPVASLPLALVVLYGVGISGASHLMAFAMLRRARA</sequence>
<evidence type="ECO:0000313" key="2">
    <source>
        <dbReference type="EMBL" id="MBB6228223.1"/>
    </source>
</evidence>
<keyword evidence="1" id="KW-1133">Transmembrane helix</keyword>
<evidence type="ECO:0000256" key="1">
    <source>
        <dbReference type="SAM" id="Phobius"/>
    </source>
</evidence>
<dbReference type="AlphaFoldDB" id="A0A841LB75"/>
<keyword evidence="3" id="KW-1185">Reference proteome</keyword>
<protein>
    <submittedName>
        <fullName evidence="2">Uncharacterized protein</fullName>
    </submittedName>
</protein>
<feature type="transmembrane region" description="Helical" evidence="1">
    <location>
        <begin position="64"/>
        <end position="83"/>
    </location>
</feature>
<reference evidence="2 3" key="1">
    <citation type="submission" date="2020-08" db="EMBL/GenBank/DDBJ databases">
        <title>Genomic Encyclopedia of Type Strains, Phase IV (KMG-IV): sequencing the most valuable type-strain genomes for metagenomic binning, comparative biology and taxonomic classification.</title>
        <authorList>
            <person name="Goeker M."/>
        </authorList>
    </citation>
    <scope>NUCLEOTIDE SEQUENCE [LARGE SCALE GENOMIC DNA]</scope>
    <source>
        <strain evidence="2 3">DSM 102189</strain>
    </source>
</reference>
<evidence type="ECO:0000313" key="3">
    <source>
        <dbReference type="Proteomes" id="UP000538147"/>
    </source>
</evidence>
<feature type="transmembrane region" description="Helical" evidence="1">
    <location>
        <begin position="89"/>
        <end position="107"/>
    </location>
</feature>
<feature type="transmembrane region" description="Helical" evidence="1">
    <location>
        <begin position="128"/>
        <end position="145"/>
    </location>
</feature>
<comment type="caution">
    <text evidence="2">The sequence shown here is derived from an EMBL/GenBank/DDBJ whole genome shotgun (WGS) entry which is preliminary data.</text>
</comment>
<keyword evidence="1" id="KW-0472">Membrane</keyword>